<evidence type="ECO:0000259" key="4">
    <source>
        <dbReference type="Pfam" id="PF00248"/>
    </source>
</evidence>
<reference evidence="5" key="2">
    <citation type="submission" date="2021-04" db="EMBL/GenBank/DDBJ databases">
        <authorList>
            <person name="Gilroy R."/>
        </authorList>
    </citation>
    <scope>NUCLEOTIDE SEQUENCE</scope>
    <source>
        <strain evidence="5">CHK192-19661</strain>
    </source>
</reference>
<dbReference type="CDD" id="cd19089">
    <property type="entry name" value="AKR_AKR14A1_2"/>
    <property type="match status" value="1"/>
</dbReference>
<dbReference type="EMBL" id="DXCF01000026">
    <property type="protein sequence ID" value="HIZ09797.1"/>
    <property type="molecule type" value="Genomic_DNA"/>
</dbReference>
<dbReference type="GO" id="GO:0016491">
    <property type="term" value="F:oxidoreductase activity"/>
    <property type="evidence" value="ECO:0007669"/>
    <property type="project" value="UniProtKB-KW"/>
</dbReference>
<evidence type="ECO:0000313" key="6">
    <source>
        <dbReference type="Proteomes" id="UP000824025"/>
    </source>
</evidence>
<accession>A0A9D2D703</accession>
<evidence type="ECO:0000256" key="1">
    <source>
        <dbReference type="ARBA" id="ARBA00006515"/>
    </source>
</evidence>
<keyword evidence="2" id="KW-0521">NADP</keyword>
<proteinExistence type="inferred from homology"/>
<dbReference type="InterPro" id="IPR036812">
    <property type="entry name" value="NAD(P)_OxRdtase_dom_sf"/>
</dbReference>
<organism evidence="5 6">
    <name type="scientific">Candidatus Borkfalkia avicola</name>
    <dbReference type="NCBI Taxonomy" id="2838503"/>
    <lineage>
        <taxon>Bacteria</taxon>
        <taxon>Bacillati</taxon>
        <taxon>Bacillota</taxon>
        <taxon>Clostridia</taxon>
        <taxon>Christensenellales</taxon>
        <taxon>Christensenellaceae</taxon>
        <taxon>Candidatus Borkfalkia</taxon>
    </lineage>
</organism>
<evidence type="ECO:0000256" key="3">
    <source>
        <dbReference type="ARBA" id="ARBA00023002"/>
    </source>
</evidence>
<dbReference type="PANTHER" id="PTHR43150:SF4">
    <property type="entry name" value="L-GLYCERALDEHYDE 3-PHOSPHATE REDUCTASE"/>
    <property type="match status" value="1"/>
</dbReference>
<dbReference type="Pfam" id="PF00248">
    <property type="entry name" value="Aldo_ket_red"/>
    <property type="match status" value="1"/>
</dbReference>
<feature type="domain" description="NADP-dependent oxidoreductase" evidence="4">
    <location>
        <begin position="35"/>
        <end position="333"/>
    </location>
</feature>
<comment type="similarity">
    <text evidence="1">Belongs to the shaker potassium channel beta subunit family.</text>
</comment>
<reference evidence="5" key="1">
    <citation type="journal article" date="2021" name="PeerJ">
        <title>Extensive microbial diversity within the chicken gut microbiome revealed by metagenomics and culture.</title>
        <authorList>
            <person name="Gilroy R."/>
            <person name="Ravi A."/>
            <person name="Getino M."/>
            <person name="Pursley I."/>
            <person name="Horton D.L."/>
            <person name="Alikhan N.F."/>
            <person name="Baker D."/>
            <person name="Gharbi K."/>
            <person name="Hall N."/>
            <person name="Watson M."/>
            <person name="Adriaenssens E.M."/>
            <person name="Foster-Nyarko E."/>
            <person name="Jarju S."/>
            <person name="Secka A."/>
            <person name="Antonio M."/>
            <person name="Oren A."/>
            <person name="Chaudhuri R.R."/>
            <person name="La Ragione R."/>
            <person name="Hildebrand F."/>
            <person name="Pallen M.J."/>
        </authorList>
    </citation>
    <scope>NUCLEOTIDE SEQUENCE</scope>
    <source>
        <strain evidence="5">CHK192-19661</strain>
    </source>
</reference>
<keyword evidence="3" id="KW-0560">Oxidoreductase</keyword>
<evidence type="ECO:0000313" key="5">
    <source>
        <dbReference type="EMBL" id="HIZ09797.1"/>
    </source>
</evidence>
<gene>
    <name evidence="5" type="ORF">H9726_04830</name>
</gene>
<dbReference type="Gene3D" id="3.20.20.100">
    <property type="entry name" value="NADP-dependent oxidoreductase domain"/>
    <property type="match status" value="1"/>
</dbReference>
<name>A0A9D2D703_9FIRM</name>
<protein>
    <submittedName>
        <fullName evidence="5">Aldo/keto reductase</fullName>
    </submittedName>
</protein>
<comment type="caution">
    <text evidence="5">The sequence shown here is derived from an EMBL/GenBank/DDBJ whole genome shotgun (WGS) entry which is preliminary data.</text>
</comment>
<dbReference type="InterPro" id="IPR005399">
    <property type="entry name" value="K_chnl_volt-dep_bsu_KCNAB-rel"/>
</dbReference>
<dbReference type="PANTHER" id="PTHR43150">
    <property type="entry name" value="HYPERKINETIC, ISOFORM M"/>
    <property type="match status" value="1"/>
</dbReference>
<sequence length="336" mass="37464">MQRVKRNDSYRPDPDRYENAEFRRAGRSGLKLSAVSLGLWHNFGSSDDYENMREMVFTAFDCGITVFDIANNYGPSSGSAERNFGSILARDLASYRDEMIITTKAGYGAWKGPYGGGDGSRKHLVSSLDRSLKNLGLEYVDIFYHHRPDPDTPLEETCLALKYIVDSGRALYVGISNYGCERTRDICAMLRELRVPFVLTQMPYSIFERKIEREGIKALAEEEGFAVTAYSPLAQGLLTDKYLCGIPAGSRMERDYFLKKAALTEEKLAQIKALNELAAQRGQTLAEMALSWAIRDGSVASVIIGASSPQQIRQNVKLNSSFTAEELKRIDTLSGN</sequence>
<evidence type="ECO:0000256" key="2">
    <source>
        <dbReference type="ARBA" id="ARBA00022857"/>
    </source>
</evidence>
<dbReference type="InterPro" id="IPR023210">
    <property type="entry name" value="NADP_OxRdtase_dom"/>
</dbReference>
<dbReference type="GO" id="GO:0051596">
    <property type="term" value="P:methylglyoxal catabolic process"/>
    <property type="evidence" value="ECO:0007669"/>
    <property type="project" value="TreeGrafter"/>
</dbReference>
<dbReference type="SUPFAM" id="SSF51430">
    <property type="entry name" value="NAD(P)-linked oxidoreductase"/>
    <property type="match status" value="1"/>
</dbReference>
<dbReference type="Proteomes" id="UP000824025">
    <property type="component" value="Unassembled WGS sequence"/>
</dbReference>
<dbReference type="AlphaFoldDB" id="A0A9D2D703"/>